<dbReference type="AlphaFoldDB" id="A0A8K0TAG3"/>
<name>A0A8K0TAG3_9PEZI</name>
<sequence>MGHRRPTDKPGVGHQDRHFSLLREAWLRRCHLGGWSAVLCATRQRPPCARWLAASPSKPPKMRRALVGDVDEMAPSEAAAIGPQRTILSVSRSSCDVPEYLQRHGNQAPSIQSPCSEEADEGEEGESGWRGACCDGGSGCFGGLSPVFLSLSYLYGACRRSANIPARARRLLVQPAQLPTLRTCAPLPICAPRVTSGPDDPGMPRMSEIFGPLQPRSATQTLPVRIAAFTSRDRLYWALRISLP</sequence>
<evidence type="ECO:0000313" key="3">
    <source>
        <dbReference type="Proteomes" id="UP000813385"/>
    </source>
</evidence>
<evidence type="ECO:0000256" key="1">
    <source>
        <dbReference type="SAM" id="MobiDB-lite"/>
    </source>
</evidence>
<dbReference type="EMBL" id="JAGPXD010000004">
    <property type="protein sequence ID" value="KAH7358002.1"/>
    <property type="molecule type" value="Genomic_DNA"/>
</dbReference>
<gene>
    <name evidence="2" type="ORF">B0T11DRAFT_98662</name>
</gene>
<feature type="compositionally biased region" description="Acidic residues" evidence="1">
    <location>
        <begin position="117"/>
        <end position="126"/>
    </location>
</feature>
<reference evidence="2" key="1">
    <citation type="journal article" date="2021" name="Nat. Commun.">
        <title>Genetic determinants of endophytism in the Arabidopsis root mycobiome.</title>
        <authorList>
            <person name="Mesny F."/>
            <person name="Miyauchi S."/>
            <person name="Thiergart T."/>
            <person name="Pickel B."/>
            <person name="Atanasova L."/>
            <person name="Karlsson M."/>
            <person name="Huettel B."/>
            <person name="Barry K.W."/>
            <person name="Haridas S."/>
            <person name="Chen C."/>
            <person name="Bauer D."/>
            <person name="Andreopoulos W."/>
            <person name="Pangilinan J."/>
            <person name="LaButti K."/>
            <person name="Riley R."/>
            <person name="Lipzen A."/>
            <person name="Clum A."/>
            <person name="Drula E."/>
            <person name="Henrissat B."/>
            <person name="Kohler A."/>
            <person name="Grigoriev I.V."/>
            <person name="Martin F.M."/>
            <person name="Hacquard S."/>
        </authorList>
    </citation>
    <scope>NUCLEOTIDE SEQUENCE</scope>
    <source>
        <strain evidence="2">MPI-CAGE-AT-0016</strain>
    </source>
</reference>
<evidence type="ECO:0000313" key="2">
    <source>
        <dbReference type="EMBL" id="KAH7358002.1"/>
    </source>
</evidence>
<accession>A0A8K0TAG3</accession>
<feature type="compositionally biased region" description="Polar residues" evidence="1">
    <location>
        <begin position="105"/>
        <end position="115"/>
    </location>
</feature>
<comment type="caution">
    <text evidence="2">The sequence shown here is derived from an EMBL/GenBank/DDBJ whole genome shotgun (WGS) entry which is preliminary data.</text>
</comment>
<dbReference type="Proteomes" id="UP000813385">
    <property type="component" value="Unassembled WGS sequence"/>
</dbReference>
<protein>
    <submittedName>
        <fullName evidence="2">Uncharacterized protein</fullName>
    </submittedName>
</protein>
<keyword evidence="3" id="KW-1185">Reference proteome</keyword>
<proteinExistence type="predicted"/>
<organism evidence="2 3">
    <name type="scientific">Plectosphaerella cucumerina</name>
    <dbReference type="NCBI Taxonomy" id="40658"/>
    <lineage>
        <taxon>Eukaryota</taxon>
        <taxon>Fungi</taxon>
        <taxon>Dikarya</taxon>
        <taxon>Ascomycota</taxon>
        <taxon>Pezizomycotina</taxon>
        <taxon>Sordariomycetes</taxon>
        <taxon>Hypocreomycetidae</taxon>
        <taxon>Glomerellales</taxon>
        <taxon>Plectosphaerellaceae</taxon>
        <taxon>Plectosphaerella</taxon>
    </lineage>
</organism>
<feature type="region of interest" description="Disordered" evidence="1">
    <location>
        <begin position="105"/>
        <end position="128"/>
    </location>
</feature>